<dbReference type="AlphaFoldDB" id="A0A0F6TAT0"/>
<dbReference type="STRING" id="161896.UL81_04615"/>
<organism evidence="2 3">
    <name type="scientific">Corynebacterium camporealensis</name>
    <dbReference type="NCBI Taxonomy" id="161896"/>
    <lineage>
        <taxon>Bacteria</taxon>
        <taxon>Bacillati</taxon>
        <taxon>Actinomycetota</taxon>
        <taxon>Actinomycetes</taxon>
        <taxon>Mycobacteriales</taxon>
        <taxon>Corynebacteriaceae</taxon>
        <taxon>Corynebacterium</taxon>
    </lineage>
</organism>
<evidence type="ECO:0000256" key="1">
    <source>
        <dbReference type="SAM" id="MobiDB-lite"/>
    </source>
</evidence>
<proteinExistence type="predicted"/>
<dbReference type="Proteomes" id="UP000033566">
    <property type="component" value="Chromosome"/>
</dbReference>
<name>A0A0F6TAT0_9CORY</name>
<reference evidence="2 3" key="1">
    <citation type="journal article" date="2015" name="Genome Announc.">
        <title>Complete Genome Sequence of Corynebacterium camporealensis DSM 44610, Isolated from the Milk of a Manchega Sheep with Subclinical Mastitis.</title>
        <authorList>
            <person name="Ruckert C."/>
            <person name="Albersmeier A."/>
            <person name="Winkler A."/>
            <person name="Tauch A."/>
        </authorList>
    </citation>
    <scope>NUCLEOTIDE SEQUENCE [LARGE SCALE GENOMIC DNA]</scope>
    <source>
        <strain evidence="2 3">DSM 44610</strain>
    </source>
</reference>
<feature type="compositionally biased region" description="Low complexity" evidence="1">
    <location>
        <begin position="222"/>
        <end position="231"/>
    </location>
</feature>
<gene>
    <name evidence="2" type="ORF">UL81_04615</name>
</gene>
<dbReference type="HOGENOM" id="CLU_084708_0_0_11"/>
<dbReference type="KEGG" id="ccj:UL81_04615"/>
<accession>A0A0F6TAT0</accession>
<evidence type="ECO:0000313" key="3">
    <source>
        <dbReference type="Proteomes" id="UP000033566"/>
    </source>
</evidence>
<protein>
    <submittedName>
        <fullName evidence="2">Uncharacterized protein</fullName>
    </submittedName>
</protein>
<sequence length="231" mass="25199">MGASLATLSACAQAEPTAPENPQLSEPVVIMVSSEEEKQQIFAAIYQVAFEDEGRDAVVIDDDRDDEGANKHLESRANLMVGCTGALLNYYAPQKAQAVSEEYVESQEDPTGEDYLAKTHVELMSVMDPAYSVVEPAGSAKGCEDAEPELPQNFVATYEKVALDREERQMLTGLTKFVTDQDLKEIQEEVEGGEDLFTAVRAWYEPSDAAQKVNEQSDDDSSGGSQLSDDD</sequence>
<keyword evidence="3" id="KW-1185">Reference proteome</keyword>
<feature type="region of interest" description="Disordered" evidence="1">
    <location>
        <begin position="207"/>
        <end position="231"/>
    </location>
</feature>
<feature type="region of interest" description="Disordered" evidence="1">
    <location>
        <begin position="1"/>
        <end position="22"/>
    </location>
</feature>
<dbReference type="EMBL" id="CP011311">
    <property type="protein sequence ID" value="AKE38896.1"/>
    <property type="molecule type" value="Genomic_DNA"/>
</dbReference>
<dbReference type="PATRIC" id="fig|161896.4.peg.907"/>
<evidence type="ECO:0000313" key="2">
    <source>
        <dbReference type="EMBL" id="AKE38896.1"/>
    </source>
</evidence>